<protein>
    <recommendedName>
        <fullName evidence="1">Methyltransferase type 11 domain-containing protein</fullName>
    </recommendedName>
</protein>
<evidence type="ECO:0000259" key="1">
    <source>
        <dbReference type="Pfam" id="PF08241"/>
    </source>
</evidence>
<proteinExistence type="predicted"/>
<evidence type="ECO:0000313" key="2">
    <source>
        <dbReference type="EMBL" id="CAB3247926.1"/>
    </source>
</evidence>
<organism evidence="2 3">
    <name type="scientific">Arctia plantaginis</name>
    <name type="common">Wood tiger moth</name>
    <name type="synonym">Phalaena plantaginis</name>
    <dbReference type="NCBI Taxonomy" id="874455"/>
    <lineage>
        <taxon>Eukaryota</taxon>
        <taxon>Metazoa</taxon>
        <taxon>Ecdysozoa</taxon>
        <taxon>Arthropoda</taxon>
        <taxon>Hexapoda</taxon>
        <taxon>Insecta</taxon>
        <taxon>Pterygota</taxon>
        <taxon>Neoptera</taxon>
        <taxon>Endopterygota</taxon>
        <taxon>Lepidoptera</taxon>
        <taxon>Glossata</taxon>
        <taxon>Ditrysia</taxon>
        <taxon>Noctuoidea</taxon>
        <taxon>Erebidae</taxon>
        <taxon>Arctiinae</taxon>
        <taxon>Arctia</taxon>
    </lineage>
</organism>
<evidence type="ECO:0000313" key="3">
    <source>
        <dbReference type="Proteomes" id="UP000494256"/>
    </source>
</evidence>
<comment type="caution">
    <text evidence="2">The sequence shown here is derived from an EMBL/GenBank/DDBJ whole genome shotgun (WGS) entry which is preliminary data.</text>
</comment>
<dbReference type="PANTHER" id="PTHR43861:SF1">
    <property type="entry name" value="TRANS-ACONITATE 2-METHYLTRANSFERASE"/>
    <property type="match status" value="1"/>
</dbReference>
<sequence length="333" mass="37927">MATNASDATSAFPADKTEEKSISSSCWLMAAGSKRNTRKTTEFYSCVRLFHFAVLYKMSFGMNKPELYNASNELQRKAVLMCLKEYSHKIKWNKIEDTGIDLGCGDGSVSVLVKNFAPYSYKMFVACDINEEMINFASKRYVDENISFRVLDIGGEIPENMKGAFNHVFSFYALHWVKDQEKGFRNIHKLMSDGGDCFLAFLASTSIYSIYAILAHDPKWKSWLKNVDGFISPYHEMKNPEKKVAEILEKCGFKNIDVTCKKLTNKFDTVEALKNTVRSVEPFNMPKEVFDDFIQDYIAVGQETGILNFNTNEKSETISVTYDYTLLVICANK</sequence>
<dbReference type="GO" id="GO:0008757">
    <property type="term" value="F:S-adenosylmethionine-dependent methyltransferase activity"/>
    <property type="evidence" value="ECO:0007669"/>
    <property type="project" value="InterPro"/>
</dbReference>
<feature type="domain" description="Methyltransferase type 11" evidence="1">
    <location>
        <begin position="101"/>
        <end position="198"/>
    </location>
</feature>
<dbReference type="Gene3D" id="3.40.50.150">
    <property type="entry name" value="Vaccinia Virus protein VP39"/>
    <property type="match status" value="1"/>
</dbReference>
<dbReference type="InterPro" id="IPR013216">
    <property type="entry name" value="Methyltransf_11"/>
</dbReference>
<accession>A0A8S1AMC5</accession>
<dbReference type="EMBL" id="CADEBD010000337">
    <property type="protein sequence ID" value="CAB3247926.1"/>
    <property type="molecule type" value="Genomic_DNA"/>
</dbReference>
<dbReference type="AlphaFoldDB" id="A0A8S1AMC5"/>
<dbReference type="Proteomes" id="UP000494256">
    <property type="component" value="Unassembled WGS sequence"/>
</dbReference>
<dbReference type="OrthoDB" id="7271109at2759"/>
<name>A0A8S1AMC5_ARCPL</name>
<dbReference type="PANTHER" id="PTHR43861">
    <property type="entry name" value="TRANS-ACONITATE 2-METHYLTRANSFERASE-RELATED"/>
    <property type="match status" value="1"/>
</dbReference>
<reference evidence="2 3" key="1">
    <citation type="submission" date="2020-04" db="EMBL/GenBank/DDBJ databases">
        <authorList>
            <person name="Wallbank WR R."/>
            <person name="Pardo Diaz C."/>
            <person name="Kozak K."/>
            <person name="Martin S."/>
            <person name="Jiggins C."/>
            <person name="Moest M."/>
            <person name="Warren A I."/>
            <person name="Byers J.R.P. K."/>
            <person name="Montejo-Kovacevich G."/>
            <person name="Yen C E."/>
        </authorList>
    </citation>
    <scope>NUCLEOTIDE SEQUENCE [LARGE SCALE GENOMIC DNA]</scope>
</reference>
<dbReference type="Pfam" id="PF08241">
    <property type="entry name" value="Methyltransf_11"/>
    <property type="match status" value="1"/>
</dbReference>
<dbReference type="InterPro" id="IPR029063">
    <property type="entry name" value="SAM-dependent_MTases_sf"/>
</dbReference>
<gene>
    <name evidence="2" type="ORF">APLA_LOCUS12219</name>
</gene>
<dbReference type="SUPFAM" id="SSF53335">
    <property type="entry name" value="S-adenosyl-L-methionine-dependent methyltransferases"/>
    <property type="match status" value="1"/>
</dbReference>
<dbReference type="CDD" id="cd02440">
    <property type="entry name" value="AdoMet_MTases"/>
    <property type="match status" value="1"/>
</dbReference>